<evidence type="ECO:0000313" key="3">
    <source>
        <dbReference type="EMBL" id="ACL10471.1"/>
    </source>
</evidence>
<dbReference type="InterPro" id="IPR002840">
    <property type="entry name" value="PMDh-S-like_dom"/>
</dbReference>
<feature type="domain" description="Phosphomevalonate dehydratase small subunit-like" evidence="2">
    <location>
        <begin position="20"/>
        <end position="96"/>
    </location>
</feature>
<organism evidence="3 4">
    <name type="scientific">Desulfurococcus amylolyticus (strain DSM 18924 / JCM 16383 / VKM B-2413 / 1221n)</name>
    <name type="common">Desulfurococcus kamchatkensis</name>
    <dbReference type="NCBI Taxonomy" id="490899"/>
    <lineage>
        <taxon>Archaea</taxon>
        <taxon>Thermoproteota</taxon>
        <taxon>Thermoprotei</taxon>
        <taxon>Desulfurococcales</taxon>
        <taxon>Desulfurococcaceae</taxon>
        <taxon>Desulfurococcus</taxon>
    </lineage>
</organism>
<sequence length="128" mass="14240">MKPVVDGDCEGEVVLVDQYMSFLGEVDPVRGIVKTEKEEISVEGKILVFKGSRGSTVGSYVIYAMKQYGRSPLCMLVKEAEPILIAGCVIAEIPLLVVEEYDNFAGTLKNKNHRYVRYTRGSGILYAW</sequence>
<dbReference type="KEGG" id="dka:DKAM_0142"/>
<dbReference type="Gene3D" id="3.50.30.10">
    <property type="entry name" value="Phosphohistidine domain"/>
    <property type="match status" value="1"/>
</dbReference>
<dbReference type="GO" id="GO:0016829">
    <property type="term" value="F:lyase activity"/>
    <property type="evidence" value="ECO:0007669"/>
    <property type="project" value="UniProtKB-KW"/>
</dbReference>
<dbReference type="STRING" id="490899.DKAM_0142"/>
<dbReference type="Pfam" id="PF01989">
    <property type="entry name" value="AcnX_swivel_put"/>
    <property type="match status" value="1"/>
</dbReference>
<dbReference type="eggNOG" id="arCOG04279">
    <property type="taxonomic scope" value="Archaea"/>
</dbReference>
<gene>
    <name evidence="3" type="ordered locus">DKAM_0142</name>
</gene>
<dbReference type="Proteomes" id="UP000006903">
    <property type="component" value="Chromosome"/>
</dbReference>
<dbReference type="EMBL" id="CP001140">
    <property type="protein sequence ID" value="ACL10471.1"/>
    <property type="molecule type" value="Genomic_DNA"/>
</dbReference>
<evidence type="ECO:0000313" key="4">
    <source>
        <dbReference type="Proteomes" id="UP000006903"/>
    </source>
</evidence>
<name>B8D358_DESA1</name>
<dbReference type="AlphaFoldDB" id="B8D358"/>
<proteinExistence type="predicted"/>
<dbReference type="SUPFAM" id="SSF52016">
    <property type="entry name" value="LeuD/IlvD-like"/>
    <property type="match status" value="1"/>
</dbReference>
<evidence type="ECO:0000256" key="1">
    <source>
        <dbReference type="ARBA" id="ARBA00023239"/>
    </source>
</evidence>
<keyword evidence="1" id="KW-0456">Lyase</keyword>
<dbReference type="HOGENOM" id="CLU_141583_2_1_2"/>
<accession>B8D358</accession>
<evidence type="ECO:0000259" key="2">
    <source>
        <dbReference type="Pfam" id="PF01989"/>
    </source>
</evidence>
<reference evidence="3 4" key="1">
    <citation type="journal article" date="2009" name="J. Bacteriol.">
        <title>Complete genome sequence of the anaerobic, protein-degrading hyperthermophilic crenarchaeon Desulfurococcus kamchatkensis.</title>
        <authorList>
            <person name="Ravin N.V."/>
            <person name="Mardanov A.V."/>
            <person name="Beletsky A.V."/>
            <person name="Kublanov I.V."/>
            <person name="Kolganova T.V."/>
            <person name="Lebedinsky A.V."/>
            <person name="Chernyh N.A."/>
            <person name="Bonch-Osmolovskaya E.A."/>
            <person name="Skryabin K.G."/>
        </authorList>
    </citation>
    <scope>NUCLEOTIDE SEQUENCE [LARGE SCALE GENOMIC DNA]</scope>
    <source>
        <strain evidence="4">DSM 18924 / JCM 16383 / VKM B-2413 / 1221n</strain>
    </source>
</reference>
<protein>
    <submittedName>
        <fullName evidence="3">Putative aconitase, subunit</fullName>
    </submittedName>
</protein>